<gene>
    <name evidence="2" type="ORF">ITX54_01835</name>
</gene>
<accession>A0AA40WYS5</accession>
<reference evidence="2" key="2">
    <citation type="submission" date="2022-09" db="EMBL/GenBank/DDBJ databases">
        <title>Rouxiella aceris sp. nov., isolated from tree sap and emended description of the genus Rhouxiella.</title>
        <authorList>
            <person name="Kim I.S."/>
        </authorList>
    </citation>
    <scope>NUCLEOTIDE SEQUENCE</scope>
    <source>
        <strain evidence="2">SAP-2</strain>
    </source>
</reference>
<dbReference type="EMBL" id="JADMKS010000001">
    <property type="protein sequence ID" value="MBF6635408.1"/>
    <property type="molecule type" value="Genomic_DNA"/>
</dbReference>
<keyword evidence="1" id="KW-0472">Membrane</keyword>
<keyword evidence="1" id="KW-1133">Transmembrane helix</keyword>
<keyword evidence="1" id="KW-0812">Transmembrane</keyword>
<evidence type="ECO:0000256" key="1">
    <source>
        <dbReference type="SAM" id="Phobius"/>
    </source>
</evidence>
<dbReference type="AlphaFoldDB" id="A0AA40WYS5"/>
<feature type="transmembrane region" description="Helical" evidence="1">
    <location>
        <begin position="49"/>
        <end position="68"/>
    </location>
</feature>
<comment type="caution">
    <text evidence="2">The sequence shown here is derived from an EMBL/GenBank/DDBJ whole genome shotgun (WGS) entry which is preliminary data.</text>
</comment>
<protein>
    <submittedName>
        <fullName evidence="2">Uncharacterized protein</fullName>
    </submittedName>
</protein>
<dbReference type="Proteomes" id="UP000705283">
    <property type="component" value="Unassembled WGS sequence"/>
</dbReference>
<feature type="transmembrane region" description="Helical" evidence="1">
    <location>
        <begin position="122"/>
        <end position="143"/>
    </location>
</feature>
<dbReference type="RefSeq" id="WP_139804156.1">
    <property type="nucleotide sequence ID" value="NZ_CBCSCF010000002.1"/>
</dbReference>
<reference evidence="2" key="1">
    <citation type="submission" date="2020-11" db="EMBL/GenBank/DDBJ databases">
        <authorList>
            <person name="Lee S.D."/>
        </authorList>
    </citation>
    <scope>NUCLEOTIDE SEQUENCE</scope>
    <source>
        <strain evidence="2">SAP-2</strain>
    </source>
</reference>
<feature type="transmembrane region" description="Helical" evidence="1">
    <location>
        <begin position="75"/>
        <end position="97"/>
    </location>
</feature>
<organism evidence="2 3">
    <name type="scientific">Rouxiella silvae</name>
    <dbReference type="NCBI Taxonomy" id="1646373"/>
    <lineage>
        <taxon>Bacteria</taxon>
        <taxon>Pseudomonadati</taxon>
        <taxon>Pseudomonadota</taxon>
        <taxon>Gammaproteobacteria</taxon>
        <taxon>Enterobacterales</taxon>
        <taxon>Yersiniaceae</taxon>
        <taxon>Rouxiella</taxon>
    </lineage>
</organism>
<proteinExistence type="predicted"/>
<evidence type="ECO:0000313" key="2">
    <source>
        <dbReference type="EMBL" id="MBF6635408.1"/>
    </source>
</evidence>
<name>A0AA40WYS5_9GAMM</name>
<evidence type="ECO:0000313" key="3">
    <source>
        <dbReference type="Proteomes" id="UP000705283"/>
    </source>
</evidence>
<sequence>MNRYLSRAALIWGLVCLSLLYNGLPSELILSWMMHTQQSVPLSHLLLNVATHLLPSLMPLFCFIIFTHSNLRKRFILSIPFVIWLASHFIIATVFYFSLVKSGNAPLYIEKLSTSLWRMIDIYWSLRTLGSAVVIIVCSYAFWREQFNKSSR</sequence>